<organism evidence="1 2">
    <name type="scientific">Camellia lanceoleosa</name>
    <dbReference type="NCBI Taxonomy" id="1840588"/>
    <lineage>
        <taxon>Eukaryota</taxon>
        <taxon>Viridiplantae</taxon>
        <taxon>Streptophyta</taxon>
        <taxon>Embryophyta</taxon>
        <taxon>Tracheophyta</taxon>
        <taxon>Spermatophyta</taxon>
        <taxon>Magnoliopsida</taxon>
        <taxon>eudicotyledons</taxon>
        <taxon>Gunneridae</taxon>
        <taxon>Pentapetalae</taxon>
        <taxon>asterids</taxon>
        <taxon>Ericales</taxon>
        <taxon>Theaceae</taxon>
        <taxon>Camellia</taxon>
    </lineage>
</organism>
<evidence type="ECO:0000313" key="1">
    <source>
        <dbReference type="EMBL" id="KAI7996830.1"/>
    </source>
</evidence>
<keyword evidence="2" id="KW-1185">Reference proteome</keyword>
<dbReference type="EMBL" id="CM045767">
    <property type="protein sequence ID" value="KAI7996830.1"/>
    <property type="molecule type" value="Genomic_DNA"/>
</dbReference>
<name>A0ACC0G717_9ERIC</name>
<protein>
    <submittedName>
        <fullName evidence="1">Disease resistance protein</fullName>
    </submittedName>
</protein>
<sequence>MTVVERNIERLKNQVETLVTVRDDLQLQVDEAEKNREIINNAVESWINRVTVVTAETERLIAAAKNGEIINSAIKSWTNRVTAIAAKARTERIIDNSEEVENDYWENWNRKLLLWKKAQGIQVVIDVLLSTRTFHRVSHPAPVVGIVSIVLTGNFEFNSQMSTVKEVMDTLRDDEINIIGICGMGGIGKTTIVKDVAIRANNENLFDEIIMAVVSHSPDLWNIQGQVAANLGFRLGKETLFGRATRLRQRLANGKRILLVLDDFWEWLDLQAIGIPFWGENKG</sequence>
<dbReference type="Proteomes" id="UP001060215">
    <property type="component" value="Chromosome 10"/>
</dbReference>
<reference evidence="1 2" key="1">
    <citation type="journal article" date="2022" name="Plant J.">
        <title>Chromosome-level genome of Camellia lanceoleosa provides a valuable resource for understanding genome evolution and self-incompatibility.</title>
        <authorList>
            <person name="Gong W."/>
            <person name="Xiao S."/>
            <person name="Wang L."/>
            <person name="Liao Z."/>
            <person name="Chang Y."/>
            <person name="Mo W."/>
            <person name="Hu G."/>
            <person name="Li W."/>
            <person name="Zhao G."/>
            <person name="Zhu H."/>
            <person name="Hu X."/>
            <person name="Ji K."/>
            <person name="Xiang X."/>
            <person name="Song Q."/>
            <person name="Yuan D."/>
            <person name="Jin S."/>
            <person name="Zhang L."/>
        </authorList>
    </citation>
    <scope>NUCLEOTIDE SEQUENCE [LARGE SCALE GENOMIC DNA]</scope>
    <source>
        <strain evidence="1">SQ_2022a</strain>
    </source>
</reference>
<comment type="caution">
    <text evidence="1">The sequence shown here is derived from an EMBL/GenBank/DDBJ whole genome shotgun (WGS) entry which is preliminary data.</text>
</comment>
<proteinExistence type="predicted"/>
<gene>
    <name evidence="1" type="ORF">LOK49_LG10G02683</name>
</gene>
<accession>A0ACC0G717</accession>
<evidence type="ECO:0000313" key="2">
    <source>
        <dbReference type="Proteomes" id="UP001060215"/>
    </source>
</evidence>